<keyword evidence="3" id="KW-1185">Reference proteome</keyword>
<dbReference type="EMBL" id="CP003348">
    <property type="protein sequence ID" value="AFL98714.1"/>
    <property type="molecule type" value="Genomic_DNA"/>
</dbReference>
<dbReference type="PANTHER" id="PTHR43591">
    <property type="entry name" value="METHYLTRANSFERASE"/>
    <property type="match status" value="1"/>
</dbReference>
<gene>
    <name evidence="2" type="ordered locus">Desde_0238</name>
</gene>
<protein>
    <submittedName>
        <fullName evidence="2">Methylase involved in ubiquinone/menaquinone biosynthesis</fullName>
    </submittedName>
</protein>
<accession>I4A430</accession>
<dbReference type="Gene3D" id="3.40.50.150">
    <property type="entry name" value="Vaccinia Virus protein VP39"/>
    <property type="match status" value="1"/>
</dbReference>
<evidence type="ECO:0000313" key="3">
    <source>
        <dbReference type="Proteomes" id="UP000006053"/>
    </source>
</evidence>
<keyword evidence="2" id="KW-0808">Transferase</keyword>
<dbReference type="SUPFAM" id="SSF53335">
    <property type="entry name" value="S-adenosyl-L-methionine-dependent methyltransferases"/>
    <property type="match status" value="1"/>
</dbReference>
<dbReference type="CDD" id="cd02440">
    <property type="entry name" value="AdoMet_MTases"/>
    <property type="match status" value="1"/>
</dbReference>
<evidence type="ECO:0000313" key="2">
    <source>
        <dbReference type="EMBL" id="AFL98714.1"/>
    </source>
</evidence>
<feature type="domain" description="Methyltransferase type 11" evidence="1">
    <location>
        <begin position="65"/>
        <end position="159"/>
    </location>
</feature>
<keyword evidence="2" id="KW-0830">Ubiquinone</keyword>
<keyword evidence="2" id="KW-0489">Methyltransferase</keyword>
<sequence>MNKNYTEINSKVFDKWVEEGWKWGQPINHETYVKAQDQDWFVVLTPTKPVPKEWFSEMKNAKILGLASGGGQQMPIFSALGAACTVIDYSERQLQSEKEVAERENYAIELVRGDITNPLPFADESFDLIFHPVSNCYIEDIQPVWQECYRVLKKGGILLTGFDNGFNYLFDEDENTVRYKLPFNPLKDPQMYERSLEKIGEPAGTKSEHHDWV</sequence>
<dbReference type="Proteomes" id="UP000006053">
    <property type="component" value="Chromosome"/>
</dbReference>
<dbReference type="KEGG" id="ddh:Desde_0238"/>
<reference evidence="2 3" key="2">
    <citation type="journal article" date="2015" name="J. Bacteriol.">
        <title>Genomic, proteomic, and biochemical analysis of the organohalide respiratory pathway in Desulfitobacterium dehalogenans.</title>
        <authorList>
            <person name="Kruse T."/>
            <person name="van de Pas B.A."/>
            <person name="Atteia A."/>
            <person name="Krab K."/>
            <person name="Hagen W.R."/>
            <person name="Goodwin L."/>
            <person name="Chain P."/>
            <person name="Boeren S."/>
            <person name="Maphosa F."/>
            <person name="Schraa G."/>
            <person name="de Vos W.M."/>
            <person name="van der Oost J."/>
            <person name="Smidt H."/>
            <person name="Stams A.J."/>
        </authorList>
    </citation>
    <scope>NUCLEOTIDE SEQUENCE [LARGE SCALE GENOMIC DNA]</scope>
    <source>
        <strain evidence="3">ATCC 51507 / DSM 9161 / JW/IU-DC1</strain>
    </source>
</reference>
<dbReference type="Pfam" id="PF08241">
    <property type="entry name" value="Methyltransf_11"/>
    <property type="match status" value="1"/>
</dbReference>
<dbReference type="HOGENOM" id="CLU_088936_0_0_9"/>
<organism evidence="2 3">
    <name type="scientific">Desulfitobacterium dehalogenans (strain ATCC 51507 / DSM 9161 / JW/IU-DC1)</name>
    <dbReference type="NCBI Taxonomy" id="756499"/>
    <lineage>
        <taxon>Bacteria</taxon>
        <taxon>Bacillati</taxon>
        <taxon>Bacillota</taxon>
        <taxon>Clostridia</taxon>
        <taxon>Eubacteriales</taxon>
        <taxon>Desulfitobacteriaceae</taxon>
        <taxon>Desulfitobacterium</taxon>
    </lineage>
</organism>
<dbReference type="InterPro" id="IPR013216">
    <property type="entry name" value="Methyltransf_11"/>
</dbReference>
<dbReference type="OrthoDB" id="5522265at2"/>
<evidence type="ECO:0000259" key="1">
    <source>
        <dbReference type="Pfam" id="PF08241"/>
    </source>
</evidence>
<dbReference type="RefSeq" id="WP_014792212.1">
    <property type="nucleotide sequence ID" value="NC_018017.1"/>
</dbReference>
<dbReference type="GO" id="GO:0008757">
    <property type="term" value="F:S-adenosylmethionine-dependent methyltransferase activity"/>
    <property type="evidence" value="ECO:0007669"/>
    <property type="project" value="InterPro"/>
</dbReference>
<proteinExistence type="predicted"/>
<dbReference type="GO" id="GO:0032259">
    <property type="term" value="P:methylation"/>
    <property type="evidence" value="ECO:0007669"/>
    <property type="project" value="UniProtKB-KW"/>
</dbReference>
<dbReference type="eggNOG" id="COG2226">
    <property type="taxonomic scope" value="Bacteria"/>
</dbReference>
<reference evidence="3" key="1">
    <citation type="submission" date="2012-06" db="EMBL/GenBank/DDBJ databases">
        <title>Complete sequence of Desulfitobacterium dehalogenans ATCC 51507.</title>
        <authorList>
            <person name="Lucas S."/>
            <person name="Han J."/>
            <person name="Lapidus A."/>
            <person name="Cheng J.-F."/>
            <person name="Goodwin L."/>
            <person name="Pitluck S."/>
            <person name="Peters L."/>
            <person name="Ovchinnikova G."/>
            <person name="Teshima H."/>
            <person name="Detter J.C."/>
            <person name="Han C."/>
            <person name="Tapia R."/>
            <person name="Land M."/>
            <person name="Hauser L."/>
            <person name="Kyrpides N."/>
            <person name="Ivanova N."/>
            <person name="Pagani I."/>
            <person name="Kruse T."/>
            <person name="de Vos W.M."/>
            <person name="Smidt H."/>
            <person name="Woyke T."/>
        </authorList>
    </citation>
    <scope>NUCLEOTIDE SEQUENCE [LARGE SCALE GENOMIC DNA]</scope>
    <source>
        <strain evidence="3">ATCC 51507 / DSM 9161 / JW/IU-DC1</strain>
    </source>
</reference>
<dbReference type="AlphaFoldDB" id="I4A430"/>
<dbReference type="InterPro" id="IPR029063">
    <property type="entry name" value="SAM-dependent_MTases_sf"/>
</dbReference>
<name>I4A430_DESDJ</name>